<reference evidence="6" key="2">
    <citation type="submission" date="2014-03" db="EMBL/GenBank/DDBJ databases">
        <authorList>
            <person name="Genoscope - CEA"/>
        </authorList>
    </citation>
    <scope>NUCLEOTIDE SEQUENCE</scope>
</reference>
<evidence type="ECO:0000256" key="5">
    <source>
        <dbReference type="SAM" id="Phobius"/>
    </source>
</evidence>
<gene>
    <name evidence="6" type="ORF">GSONMT00071503001</name>
</gene>
<organism evidence="6 7">
    <name type="scientific">Oncorhynchus mykiss</name>
    <name type="common">Rainbow trout</name>
    <name type="synonym">Salmo gairdneri</name>
    <dbReference type="NCBI Taxonomy" id="8022"/>
    <lineage>
        <taxon>Eukaryota</taxon>
        <taxon>Metazoa</taxon>
        <taxon>Chordata</taxon>
        <taxon>Craniata</taxon>
        <taxon>Vertebrata</taxon>
        <taxon>Euteleostomi</taxon>
        <taxon>Actinopterygii</taxon>
        <taxon>Neopterygii</taxon>
        <taxon>Teleostei</taxon>
        <taxon>Protacanthopterygii</taxon>
        <taxon>Salmoniformes</taxon>
        <taxon>Salmonidae</taxon>
        <taxon>Salmoninae</taxon>
        <taxon>Oncorhynchus</taxon>
    </lineage>
</organism>
<dbReference type="EMBL" id="FR904286">
    <property type="protein sequence ID" value="CDQ57357.1"/>
    <property type="molecule type" value="Genomic_DNA"/>
</dbReference>
<protein>
    <submittedName>
        <fullName evidence="6">Uncharacterized protein</fullName>
    </submittedName>
</protein>
<keyword evidence="5" id="KW-0472">Membrane</keyword>
<dbReference type="GO" id="GO:0003712">
    <property type="term" value="F:transcription coregulator activity"/>
    <property type="evidence" value="ECO:0007669"/>
    <property type="project" value="TreeGrafter"/>
</dbReference>
<reference evidence="6" key="1">
    <citation type="journal article" date="2014" name="Nat. Commun.">
        <title>The rainbow trout genome provides novel insights into evolution after whole-genome duplication in vertebrates.</title>
        <authorList>
            <person name="Berthelot C."/>
            <person name="Brunet F."/>
            <person name="Chalopin D."/>
            <person name="Juanchich A."/>
            <person name="Bernard M."/>
            <person name="Noel B."/>
            <person name="Bento P."/>
            <person name="Da Silva C."/>
            <person name="Labadie K."/>
            <person name="Alberti A."/>
            <person name="Aury J.M."/>
            <person name="Louis A."/>
            <person name="Dehais P."/>
            <person name="Bardou P."/>
            <person name="Montfort J."/>
            <person name="Klopp C."/>
            <person name="Cabau C."/>
            <person name="Gaspin C."/>
            <person name="Thorgaard G.H."/>
            <person name="Boussaha M."/>
            <person name="Quillet E."/>
            <person name="Guyomard R."/>
            <person name="Galiana D."/>
            <person name="Bobe J."/>
            <person name="Volff J.N."/>
            <person name="Genet C."/>
            <person name="Wincker P."/>
            <person name="Jaillon O."/>
            <person name="Roest Crollius H."/>
            <person name="Guiguen Y."/>
        </authorList>
    </citation>
    <scope>NUCLEOTIDE SEQUENCE [LARGE SCALE GENOMIC DNA]</scope>
</reference>
<keyword evidence="1" id="KW-0805">Transcription regulation</keyword>
<dbReference type="InterPro" id="IPR052435">
    <property type="entry name" value="YY1-Transcr_Regul"/>
</dbReference>
<dbReference type="AlphaFoldDB" id="A0A060VR85"/>
<keyword evidence="5" id="KW-1133">Transmembrane helix</keyword>
<dbReference type="STRING" id="8022.A0A060VR85"/>
<keyword evidence="3" id="KW-0539">Nucleus</keyword>
<evidence type="ECO:0000256" key="2">
    <source>
        <dbReference type="ARBA" id="ARBA00023163"/>
    </source>
</evidence>
<feature type="transmembrane region" description="Helical" evidence="5">
    <location>
        <begin position="80"/>
        <end position="103"/>
    </location>
</feature>
<proteinExistence type="predicted"/>
<sequence>MFSPSFLLVFLEEGDDDDDDPEYNFLAEIDEPDVEDYRNDRAVRITKKEVNQLMEELFETVREDMCCVCLFILSPLSLSLQTPLLCVLSLPLCVWYVVWLAMYRLSLCVCVLQFQDELTAQEQDGEGHEEEEEREEEAPALGTPTFNTPPDIP</sequence>
<keyword evidence="5" id="KW-0812">Transmembrane</keyword>
<feature type="compositionally biased region" description="Polar residues" evidence="4">
    <location>
        <begin position="144"/>
        <end position="153"/>
    </location>
</feature>
<evidence type="ECO:0000313" key="6">
    <source>
        <dbReference type="EMBL" id="CDQ57357.1"/>
    </source>
</evidence>
<name>A0A060VR85_ONCMY</name>
<dbReference type="PANTHER" id="PTHR16088">
    <property type="entry name" value="YY1 ASSOCIATED PROTEIN-RELATED"/>
    <property type="match status" value="1"/>
</dbReference>
<dbReference type="Proteomes" id="UP000193380">
    <property type="component" value="Unassembled WGS sequence"/>
</dbReference>
<feature type="compositionally biased region" description="Acidic residues" evidence="4">
    <location>
        <begin position="123"/>
        <end position="138"/>
    </location>
</feature>
<accession>A0A060VR85</accession>
<dbReference type="GO" id="GO:0006355">
    <property type="term" value="P:regulation of DNA-templated transcription"/>
    <property type="evidence" value="ECO:0007669"/>
    <property type="project" value="TreeGrafter"/>
</dbReference>
<dbReference type="GO" id="GO:0005634">
    <property type="term" value="C:nucleus"/>
    <property type="evidence" value="ECO:0007669"/>
    <property type="project" value="TreeGrafter"/>
</dbReference>
<evidence type="ECO:0000313" key="7">
    <source>
        <dbReference type="Proteomes" id="UP000193380"/>
    </source>
</evidence>
<feature type="region of interest" description="Disordered" evidence="4">
    <location>
        <begin position="121"/>
        <end position="153"/>
    </location>
</feature>
<evidence type="ECO:0000256" key="1">
    <source>
        <dbReference type="ARBA" id="ARBA00023015"/>
    </source>
</evidence>
<evidence type="ECO:0000256" key="3">
    <source>
        <dbReference type="ARBA" id="ARBA00023242"/>
    </source>
</evidence>
<keyword evidence="2" id="KW-0804">Transcription</keyword>
<dbReference type="PANTHER" id="PTHR16088:SF3">
    <property type="entry name" value="GON-4-LIKE PROTEIN"/>
    <property type="match status" value="1"/>
</dbReference>
<evidence type="ECO:0000256" key="4">
    <source>
        <dbReference type="SAM" id="MobiDB-lite"/>
    </source>
</evidence>
<dbReference type="PaxDb" id="8022-A0A060VR85"/>